<evidence type="ECO:0000313" key="3">
    <source>
        <dbReference type="Proteomes" id="UP000504634"/>
    </source>
</evidence>
<proteinExistence type="predicted"/>
<dbReference type="PANTHER" id="PTHR14969">
    <property type="entry name" value="SPHINGOSINE-1-PHOSPHATE PHOSPHOHYDROLASE"/>
    <property type="match status" value="1"/>
</dbReference>
<dbReference type="OrthoDB" id="10266771at2759"/>
<dbReference type="Gene3D" id="1.20.144.10">
    <property type="entry name" value="Phosphatidic acid phosphatase type 2/haloperoxidase"/>
    <property type="match status" value="1"/>
</dbReference>
<protein>
    <submittedName>
        <fullName evidence="4">Phospholipid phosphatase 6</fullName>
    </submittedName>
</protein>
<dbReference type="Proteomes" id="UP000504634">
    <property type="component" value="Unplaced"/>
</dbReference>
<dbReference type="GeneID" id="115631999"/>
<keyword evidence="1" id="KW-0472">Membrane</keyword>
<evidence type="ECO:0000313" key="4">
    <source>
        <dbReference type="RefSeq" id="XP_030384788.1"/>
    </source>
</evidence>
<dbReference type="CDD" id="cd03391">
    <property type="entry name" value="PAP2_containing_2_like"/>
    <property type="match status" value="1"/>
</dbReference>
<dbReference type="InterPro" id="IPR036938">
    <property type="entry name" value="PAP2/HPO_sf"/>
</dbReference>
<dbReference type="RefSeq" id="XP_030384788.1">
    <property type="nucleotide sequence ID" value="XM_030528928.1"/>
</dbReference>
<reference evidence="4" key="1">
    <citation type="submission" date="2025-08" db="UniProtKB">
        <authorList>
            <consortium name="RefSeq"/>
        </authorList>
    </citation>
    <scope>IDENTIFICATION</scope>
    <source>
        <strain evidence="4">11010-0011.00</strain>
        <tissue evidence="4">Whole body</tissue>
    </source>
</reference>
<dbReference type="AlphaFoldDB" id="A0A6J2UBG7"/>
<dbReference type="InterPro" id="IPR000326">
    <property type="entry name" value="PAP2/HPO"/>
</dbReference>
<dbReference type="GO" id="GO:0042392">
    <property type="term" value="F:sphingosine-1-phosphate phosphatase activity"/>
    <property type="evidence" value="ECO:0007669"/>
    <property type="project" value="TreeGrafter"/>
</dbReference>
<dbReference type="Pfam" id="PF01569">
    <property type="entry name" value="PAP2"/>
    <property type="match status" value="1"/>
</dbReference>
<dbReference type="PANTHER" id="PTHR14969:SF13">
    <property type="entry name" value="AT30094P"/>
    <property type="match status" value="1"/>
</dbReference>
<evidence type="ECO:0000256" key="1">
    <source>
        <dbReference type="SAM" id="Phobius"/>
    </source>
</evidence>
<feature type="transmembrane region" description="Helical" evidence="1">
    <location>
        <begin position="94"/>
        <end position="112"/>
    </location>
</feature>
<feature type="transmembrane region" description="Helical" evidence="1">
    <location>
        <begin position="141"/>
        <end position="160"/>
    </location>
</feature>
<sequence length="225" mass="25220">MSAQKRNTNGEKQCDVAAYVSSGSTTMLQYLLEIDKTATKTVVSFLLKFASIKSLRVHCKFLEYSCDGIVWLASWTAFIWLVNSKNLFQMQLNMLIGLLLDIVVVALLKAIVRRRRPAVPKDTYTIGPDKFSFPSGHASRAFYLLFFFTKLYSIPVVFWMPLTAWAVSVTLSRLILQRHYLLDVLAGTIIGILEAIFLGLIWISEESALSIIGFVSEDNVPGGPE</sequence>
<organism evidence="3 4">
    <name type="scientific">Drosophila lebanonensis</name>
    <name type="common">Fruit fly</name>
    <name type="synonym">Scaptodrosophila lebanonensis</name>
    <dbReference type="NCBI Taxonomy" id="7225"/>
    <lineage>
        <taxon>Eukaryota</taxon>
        <taxon>Metazoa</taxon>
        <taxon>Ecdysozoa</taxon>
        <taxon>Arthropoda</taxon>
        <taxon>Hexapoda</taxon>
        <taxon>Insecta</taxon>
        <taxon>Pterygota</taxon>
        <taxon>Neoptera</taxon>
        <taxon>Endopterygota</taxon>
        <taxon>Diptera</taxon>
        <taxon>Brachycera</taxon>
        <taxon>Muscomorpha</taxon>
        <taxon>Ephydroidea</taxon>
        <taxon>Drosophilidae</taxon>
        <taxon>Scaptodrosophila</taxon>
    </lineage>
</organism>
<feature type="domain" description="Phosphatidic acid phosphatase type 2/haloperoxidase" evidence="2">
    <location>
        <begin position="89"/>
        <end position="199"/>
    </location>
</feature>
<feature type="transmembrane region" description="Helical" evidence="1">
    <location>
        <begin position="180"/>
        <end position="203"/>
    </location>
</feature>
<keyword evidence="1" id="KW-1133">Transmembrane helix</keyword>
<evidence type="ECO:0000259" key="2">
    <source>
        <dbReference type="SMART" id="SM00014"/>
    </source>
</evidence>
<name>A0A6J2UBG7_DROLE</name>
<keyword evidence="3" id="KW-1185">Reference proteome</keyword>
<dbReference type="SUPFAM" id="SSF48317">
    <property type="entry name" value="Acid phosphatase/Vanadium-dependent haloperoxidase"/>
    <property type="match status" value="1"/>
</dbReference>
<feature type="transmembrane region" description="Helical" evidence="1">
    <location>
        <begin position="61"/>
        <end position="82"/>
    </location>
</feature>
<dbReference type="SMART" id="SM00014">
    <property type="entry name" value="acidPPc"/>
    <property type="match status" value="1"/>
</dbReference>
<keyword evidence="1" id="KW-0812">Transmembrane</keyword>
<accession>A0A6J2UBG7</accession>
<gene>
    <name evidence="4" type="primary">LOC115631999</name>
</gene>